<evidence type="ECO:0000313" key="6">
    <source>
        <dbReference type="EMBL" id="GGA74381.1"/>
    </source>
</evidence>
<dbReference type="InterPro" id="IPR029413">
    <property type="entry name" value="RG-lyase_II"/>
</dbReference>
<dbReference type="GO" id="GO:0005975">
    <property type="term" value="P:carbohydrate metabolic process"/>
    <property type="evidence" value="ECO:0007669"/>
    <property type="project" value="InterPro"/>
</dbReference>
<evidence type="ECO:0008006" key="8">
    <source>
        <dbReference type="Google" id="ProtNLM"/>
    </source>
</evidence>
<dbReference type="Gene3D" id="2.70.98.10">
    <property type="match status" value="1"/>
</dbReference>
<keyword evidence="3" id="KW-0732">Signal</keyword>
<feature type="compositionally biased region" description="Basic and acidic residues" evidence="2">
    <location>
        <begin position="362"/>
        <end position="387"/>
    </location>
</feature>
<reference evidence="6" key="2">
    <citation type="submission" date="2020-09" db="EMBL/GenBank/DDBJ databases">
        <authorList>
            <person name="Sun Q."/>
            <person name="Zhou Y."/>
        </authorList>
    </citation>
    <scope>NUCLEOTIDE SEQUENCE</scope>
    <source>
        <strain evidence="6">CGMCC 1.15447</strain>
    </source>
</reference>
<dbReference type="InterPro" id="IPR029411">
    <property type="entry name" value="RG-lyase_III"/>
</dbReference>
<dbReference type="SUPFAM" id="SSF74650">
    <property type="entry name" value="Galactose mutarotase-like"/>
    <property type="match status" value="1"/>
</dbReference>
<feature type="domain" description="Rhamnogalacturonan lyase" evidence="5">
    <location>
        <begin position="393"/>
        <end position="459"/>
    </location>
</feature>
<dbReference type="InterPro" id="IPR011013">
    <property type="entry name" value="Gal_mutarotase_sf_dom"/>
</dbReference>
<evidence type="ECO:0000259" key="4">
    <source>
        <dbReference type="Pfam" id="PF14683"/>
    </source>
</evidence>
<feature type="region of interest" description="Disordered" evidence="2">
    <location>
        <begin position="362"/>
        <end position="389"/>
    </location>
</feature>
<proteinExistence type="predicted"/>
<dbReference type="InterPro" id="IPR014718">
    <property type="entry name" value="GH-type_carb-bd"/>
</dbReference>
<evidence type="ECO:0000256" key="2">
    <source>
        <dbReference type="SAM" id="MobiDB-lite"/>
    </source>
</evidence>
<gene>
    <name evidence="6" type="ORF">GCM10011507_27240</name>
</gene>
<keyword evidence="1" id="KW-0325">Glycoprotein</keyword>
<dbReference type="EMBL" id="BMJB01000002">
    <property type="protein sequence ID" value="GGA74381.1"/>
    <property type="molecule type" value="Genomic_DNA"/>
</dbReference>
<dbReference type="GO" id="GO:0030246">
    <property type="term" value="F:carbohydrate binding"/>
    <property type="evidence" value="ECO:0007669"/>
    <property type="project" value="InterPro"/>
</dbReference>
<evidence type="ECO:0000259" key="5">
    <source>
        <dbReference type="Pfam" id="PF14686"/>
    </source>
</evidence>
<dbReference type="PANTHER" id="PTHR32018:SF9">
    <property type="entry name" value="RHAMNOGALACTURONATE LYASE B"/>
    <property type="match status" value="1"/>
</dbReference>
<feature type="domain" description="Rhamnogalacturonan lyase" evidence="4">
    <location>
        <begin position="475"/>
        <end position="682"/>
    </location>
</feature>
<dbReference type="GO" id="GO:0003824">
    <property type="term" value="F:catalytic activity"/>
    <property type="evidence" value="ECO:0007669"/>
    <property type="project" value="InterPro"/>
</dbReference>
<evidence type="ECO:0000256" key="1">
    <source>
        <dbReference type="ARBA" id="ARBA00023180"/>
    </source>
</evidence>
<dbReference type="InterPro" id="IPR051850">
    <property type="entry name" value="Polysacch_Lyase_4"/>
</dbReference>
<reference evidence="6" key="1">
    <citation type="journal article" date="2014" name="Int. J. Syst. Evol. Microbiol.">
        <title>Complete genome sequence of Corynebacterium casei LMG S-19264T (=DSM 44701T), isolated from a smear-ripened cheese.</title>
        <authorList>
            <consortium name="US DOE Joint Genome Institute (JGI-PGF)"/>
            <person name="Walter F."/>
            <person name="Albersmeier A."/>
            <person name="Kalinowski J."/>
            <person name="Ruckert C."/>
        </authorList>
    </citation>
    <scope>NUCLEOTIDE SEQUENCE</scope>
    <source>
        <strain evidence="6">CGMCC 1.15447</strain>
    </source>
</reference>
<sequence>MRPMQSFWLFGTALLFLCAAMPTHAQITIDTTNPVDWKISNGVVSLDWNSTDAHVFSVHLTGHTDELVDVTSTHNGQPNGLYMDNAGTGSGTNTAGYAFGPNNSYLDWWMTTASNAKNAFTYSQHYIITPGDSGFHVYFVANHSATDVKGSLGQVQYVFRLNLGLFTNTYSYNTGLYNPGASIVPLPSPDVLGNTDPGRQVQNAALDLHGLPVPAGYTRQFYTKYDYSSFEYFHRAHGVYGTTYAAWTVIPTLDSLVGGPTKQDLIFTDNLLMMECLSNHLDNDLGYTPAQGANSSRLFGPYYFHFNTFGGATNTPFALYRQSLASAEGFHHFYDHEQTLLDSGYVPSDQRGRVEIDADLSHHGDFDADDQGHGNSDPDNHGHEHHNWPQPAFAVLSDNQTNFQYTTVGHEYWTEVGNGDSQIKHVAPGTYRLSVYKLGEWGELRHDNIAVAPGDTTRLNEVKFTPENFSTAPPIWTIGTPDRSSHEFLHGHTPDGRDDRQYWGNWNYWADFAANNGAVIYYATPVGLTHATNDLSQWNYNQWQSFDPGLYAGIYNSADDTTDGYKYILPSYVSSPGAAAPPWQIHFTTTKDQQAQGQYAVLSVGLADTESSYIVTLNGHQLIWHGYNLKNSDASLRSGLSGTYQWVVFQWDAADLNPPGEDNVITFSVNHQAGVMYDALRMEITNKSADPAVTGWNDYEYLYNSTYTPANDAAQNQ</sequence>
<dbReference type="Pfam" id="PF14683">
    <property type="entry name" value="CBM-like"/>
    <property type="match status" value="1"/>
</dbReference>
<evidence type="ECO:0000256" key="3">
    <source>
        <dbReference type="SAM" id="SignalP"/>
    </source>
</evidence>
<dbReference type="Pfam" id="PF14686">
    <property type="entry name" value="fn3_3"/>
    <property type="match status" value="1"/>
</dbReference>
<dbReference type="Proteomes" id="UP000648801">
    <property type="component" value="Unassembled WGS sequence"/>
</dbReference>
<dbReference type="Gene3D" id="2.60.40.1120">
    <property type="entry name" value="Carboxypeptidase-like, regulatory domain"/>
    <property type="match status" value="1"/>
</dbReference>
<feature type="signal peptide" evidence="3">
    <location>
        <begin position="1"/>
        <end position="25"/>
    </location>
</feature>
<dbReference type="RefSeq" id="WP_188760075.1">
    <property type="nucleotide sequence ID" value="NZ_BMJB01000002.1"/>
</dbReference>
<organism evidence="6 7">
    <name type="scientific">Edaphobacter acidisoli</name>
    <dbReference type="NCBI Taxonomy" id="2040573"/>
    <lineage>
        <taxon>Bacteria</taxon>
        <taxon>Pseudomonadati</taxon>
        <taxon>Acidobacteriota</taxon>
        <taxon>Terriglobia</taxon>
        <taxon>Terriglobales</taxon>
        <taxon>Acidobacteriaceae</taxon>
        <taxon>Edaphobacter</taxon>
    </lineage>
</organism>
<evidence type="ECO:0000313" key="7">
    <source>
        <dbReference type="Proteomes" id="UP000648801"/>
    </source>
</evidence>
<dbReference type="AlphaFoldDB" id="A0A916RWY5"/>
<accession>A0A916RWY5</accession>
<comment type="caution">
    <text evidence="6">The sequence shown here is derived from an EMBL/GenBank/DDBJ whole genome shotgun (WGS) entry which is preliminary data.</text>
</comment>
<protein>
    <recommendedName>
        <fullName evidence="8">Rhamnogalacturonan endolyase</fullName>
    </recommendedName>
</protein>
<name>A0A916RWY5_9BACT</name>
<dbReference type="PANTHER" id="PTHR32018">
    <property type="entry name" value="RHAMNOGALACTURONATE LYASE FAMILY PROTEIN"/>
    <property type="match status" value="1"/>
</dbReference>
<keyword evidence="7" id="KW-1185">Reference proteome</keyword>
<feature type="chain" id="PRO_5037219483" description="Rhamnogalacturonan endolyase" evidence="3">
    <location>
        <begin position="26"/>
        <end position="717"/>
    </location>
</feature>